<dbReference type="Gene3D" id="1.10.30.50">
    <property type="match status" value="1"/>
</dbReference>
<evidence type="ECO:0000313" key="4">
    <source>
        <dbReference type="Proteomes" id="UP000529637"/>
    </source>
</evidence>
<proteinExistence type="predicted"/>
<feature type="compositionally biased region" description="Low complexity" evidence="1">
    <location>
        <begin position="121"/>
        <end position="146"/>
    </location>
</feature>
<dbReference type="GO" id="GO:0008270">
    <property type="term" value="F:zinc ion binding"/>
    <property type="evidence" value="ECO:0007669"/>
    <property type="project" value="InterPro"/>
</dbReference>
<accession>A0A7Y6TVB6</accession>
<keyword evidence="4" id="KW-1185">Reference proteome</keyword>
<dbReference type="GO" id="GO:0004519">
    <property type="term" value="F:endonuclease activity"/>
    <property type="evidence" value="ECO:0007669"/>
    <property type="project" value="UniProtKB-KW"/>
</dbReference>
<sequence length="146" mass="15795">MWEEDLARFAGYHQLSARQASLLRSSAEHLLPRSAGGSVCRDNIVAACVHCNRTRHKARSPLDPDCLRMRVRKLVAAGRWLPQGLHRLATMGPGRPQRTVLHGHSSCSSLPPLEEGPLCPTAPSTSTASSAPNPRSSTARSSTPTR</sequence>
<keyword evidence="3" id="KW-0255">Endonuclease</keyword>
<dbReference type="CDD" id="cd00085">
    <property type="entry name" value="HNHc"/>
    <property type="match status" value="1"/>
</dbReference>
<reference evidence="3 4" key="1">
    <citation type="submission" date="2020-06" db="EMBL/GenBank/DDBJ databases">
        <title>Schlegella sp. ID0723 isolated from air conditioner.</title>
        <authorList>
            <person name="Kim D.Y."/>
            <person name="Kim D.-U."/>
        </authorList>
    </citation>
    <scope>NUCLEOTIDE SEQUENCE [LARGE SCALE GENOMIC DNA]</scope>
    <source>
        <strain evidence="3 4">ID0723</strain>
    </source>
</reference>
<evidence type="ECO:0000313" key="3">
    <source>
        <dbReference type="EMBL" id="NUZ04833.1"/>
    </source>
</evidence>
<dbReference type="Pfam" id="PF01844">
    <property type="entry name" value="HNH"/>
    <property type="match status" value="1"/>
</dbReference>
<name>A0A7Y6TVB6_9BURK</name>
<evidence type="ECO:0000256" key="1">
    <source>
        <dbReference type="SAM" id="MobiDB-lite"/>
    </source>
</evidence>
<dbReference type="InterPro" id="IPR002711">
    <property type="entry name" value="HNH"/>
</dbReference>
<dbReference type="InterPro" id="IPR003615">
    <property type="entry name" value="HNH_nuc"/>
</dbReference>
<comment type="caution">
    <text evidence="3">The sequence shown here is derived from an EMBL/GenBank/DDBJ whole genome shotgun (WGS) entry which is preliminary data.</text>
</comment>
<feature type="region of interest" description="Disordered" evidence="1">
    <location>
        <begin position="91"/>
        <end position="146"/>
    </location>
</feature>
<dbReference type="Proteomes" id="UP000529637">
    <property type="component" value="Unassembled WGS sequence"/>
</dbReference>
<dbReference type="AlphaFoldDB" id="A0A7Y6TVB6"/>
<protein>
    <submittedName>
        <fullName evidence="3">HNH endonuclease</fullName>
    </submittedName>
</protein>
<dbReference type="RefSeq" id="WP_176066085.1">
    <property type="nucleotide sequence ID" value="NZ_JABWMJ010000001.1"/>
</dbReference>
<dbReference type="GO" id="GO:0003676">
    <property type="term" value="F:nucleic acid binding"/>
    <property type="evidence" value="ECO:0007669"/>
    <property type="project" value="InterPro"/>
</dbReference>
<organism evidence="3 4">
    <name type="scientific">Piscinibacter koreensis</name>
    <dbReference type="NCBI Taxonomy" id="2742824"/>
    <lineage>
        <taxon>Bacteria</taxon>
        <taxon>Pseudomonadati</taxon>
        <taxon>Pseudomonadota</taxon>
        <taxon>Betaproteobacteria</taxon>
        <taxon>Burkholderiales</taxon>
        <taxon>Sphaerotilaceae</taxon>
        <taxon>Piscinibacter</taxon>
    </lineage>
</organism>
<keyword evidence="3" id="KW-0540">Nuclease</keyword>
<dbReference type="EMBL" id="JABWMJ010000001">
    <property type="protein sequence ID" value="NUZ04833.1"/>
    <property type="molecule type" value="Genomic_DNA"/>
</dbReference>
<feature type="domain" description="HNH" evidence="2">
    <location>
        <begin position="27"/>
        <end position="57"/>
    </location>
</feature>
<evidence type="ECO:0000259" key="2">
    <source>
        <dbReference type="Pfam" id="PF01844"/>
    </source>
</evidence>
<keyword evidence="3" id="KW-0378">Hydrolase</keyword>
<gene>
    <name evidence="3" type="ORF">HQN59_03570</name>
</gene>